<dbReference type="GeneID" id="22916109"/>
<keyword evidence="2" id="KW-1185">Reference proteome</keyword>
<protein>
    <submittedName>
        <fullName evidence="1">Uncharacterized protein</fullName>
    </submittedName>
</protein>
<evidence type="ECO:0000313" key="2">
    <source>
        <dbReference type="Proteomes" id="UP000019763"/>
    </source>
</evidence>
<reference evidence="1" key="1">
    <citation type="submission" date="2013-12" db="EMBL/GenBank/DDBJ databases">
        <authorList>
            <person name="Omoto C.K."/>
            <person name="Sibley D."/>
            <person name="Venepally P."/>
            <person name="Hadjithomas M."/>
            <person name="Karamycheva S."/>
            <person name="Brunk B."/>
            <person name="Roos D."/>
            <person name="Caler E."/>
            <person name="Lorenzi H."/>
        </authorList>
    </citation>
    <scope>NUCLEOTIDE SEQUENCE</scope>
</reference>
<name>A0A023AWT2_GRENI</name>
<sequence>MRGSAASEALAESLALFLAHRVIDCGLTPCPTLDEPCGFSWEYCTPEHTRDEQVNTFQLRLDQPWSHHLFLTVATQALERARLQPLVAKEQIYFDRTAIVNAWIDSPDNLQPLAVNLLTANPLLSETLIASIQLPPAEAALSQSALLDLARACGVYEQPEAQPCIRALKEPVAGPEELLRRVFRVYLERYDPDNLADAEQILLKATKHAPYHKQYWEGLCRPLLDVHGGRVVFTPPAIDACDQCRAPPPSSFGTFRGHLQPAGDRGCWETEIAAAGCWEAEAAAAAAAVQAAAAEQGVETAQLPWAATWKPWAEYAGVFGGLLKTEWKNVVEPQAMVCSAVDKRVYQRRVISLRRLLANCRLSRSVVRMLEKDMEAHRKRATQIARNQGTSHTSKQGDGWYVGSIDQVYLTLEFNPELPADFNLDSNPLPSGTKTKINTLLTPVCLKATSEKEAQEKQDAFFLALEFAPHQLCT</sequence>
<accession>A0A023AWT2</accession>
<dbReference type="VEuPathDB" id="CryptoDB:GNI_182660"/>
<dbReference type="RefSeq" id="XP_011133537.1">
    <property type="nucleotide sequence ID" value="XM_011135235.1"/>
</dbReference>
<dbReference type="AlphaFoldDB" id="A0A023AWT2"/>
<gene>
    <name evidence="1" type="ORF">GNI_182660</name>
</gene>
<proteinExistence type="predicted"/>
<organism evidence="1 2">
    <name type="scientific">Gregarina niphandrodes</name>
    <name type="common">Septate eugregarine</name>
    <dbReference type="NCBI Taxonomy" id="110365"/>
    <lineage>
        <taxon>Eukaryota</taxon>
        <taxon>Sar</taxon>
        <taxon>Alveolata</taxon>
        <taxon>Apicomplexa</taxon>
        <taxon>Conoidasida</taxon>
        <taxon>Gregarinasina</taxon>
        <taxon>Eugregarinorida</taxon>
        <taxon>Gregarinidae</taxon>
        <taxon>Gregarina</taxon>
    </lineage>
</organism>
<comment type="caution">
    <text evidence="1">The sequence shown here is derived from an EMBL/GenBank/DDBJ whole genome shotgun (WGS) entry which is preliminary data.</text>
</comment>
<dbReference type="EMBL" id="AFNH02001382">
    <property type="protein sequence ID" value="EZG43206.1"/>
    <property type="molecule type" value="Genomic_DNA"/>
</dbReference>
<dbReference type="Proteomes" id="UP000019763">
    <property type="component" value="Unassembled WGS sequence"/>
</dbReference>
<evidence type="ECO:0000313" key="1">
    <source>
        <dbReference type="EMBL" id="EZG43206.1"/>
    </source>
</evidence>